<accession>A0A347VQA8</accession>
<reference evidence="1 4" key="4">
    <citation type="submission" date="2019-12" db="EMBL/GenBank/DDBJ databases">
        <title>Multi-Generational Helicobacter saguini Isolates.</title>
        <authorList>
            <person name="Mannion A."/>
            <person name="Shen Z."/>
            <person name="Fox J.G."/>
        </authorList>
    </citation>
    <scope>NUCLEOTIDE SEQUENCE [LARGE SCALE GENOMIC DNA]</scope>
    <source>
        <strain evidence="1">16-048</strain>
        <strain evidence="4">16-048 (F4)</strain>
    </source>
</reference>
<protein>
    <submittedName>
        <fullName evidence="2">Uncharacterized protein</fullName>
    </submittedName>
</protein>
<evidence type="ECO:0000313" key="1">
    <source>
        <dbReference type="EMBL" id="MWV70218.1"/>
    </source>
</evidence>
<name>A0A347VQA8_9HELI</name>
<dbReference type="STRING" id="1548018.LS64_01935"/>
<dbReference type="Proteomes" id="UP000029714">
    <property type="component" value="Unassembled WGS sequence"/>
</dbReference>
<reference evidence="2 3" key="1">
    <citation type="journal article" date="2014" name="Genome Announc.">
        <title>Draft genome sequences of eight enterohepatic helicobacter species isolated from both laboratory and wild rodents.</title>
        <authorList>
            <person name="Sheh A."/>
            <person name="Shen Z."/>
            <person name="Fox J.G."/>
        </authorList>
    </citation>
    <scope>NUCLEOTIDE SEQUENCE [LARGE SCALE GENOMIC DNA]</scope>
    <source>
        <strain evidence="2 3">MIT 97-6194</strain>
    </source>
</reference>
<proteinExistence type="predicted"/>
<comment type="caution">
    <text evidence="2">The sequence shown here is derived from an EMBL/GenBank/DDBJ whole genome shotgun (WGS) entry which is preliminary data.</text>
</comment>
<dbReference type="Proteomes" id="UP000477070">
    <property type="component" value="Unassembled WGS sequence"/>
</dbReference>
<organism evidence="2 3">
    <name type="scientific">Helicobacter saguini</name>
    <dbReference type="NCBI Taxonomy" id="1548018"/>
    <lineage>
        <taxon>Bacteria</taxon>
        <taxon>Pseudomonadati</taxon>
        <taxon>Campylobacterota</taxon>
        <taxon>Epsilonproteobacteria</taxon>
        <taxon>Campylobacterales</taxon>
        <taxon>Helicobacteraceae</taxon>
        <taxon>Helicobacter</taxon>
    </lineage>
</organism>
<dbReference type="EMBL" id="QBIU01000002">
    <property type="protein sequence ID" value="MWV70218.1"/>
    <property type="molecule type" value="Genomic_DNA"/>
</dbReference>
<reference evidence="2" key="3">
    <citation type="submission" date="2018-04" db="EMBL/GenBank/DDBJ databases">
        <authorList>
            <person name="Sheh A."/>
            <person name="Shen Z."/>
            <person name="Mannion A.J."/>
            <person name="Fox J.G."/>
        </authorList>
    </citation>
    <scope>NUCLEOTIDE SEQUENCE</scope>
    <source>
        <strain evidence="2">MIT 97-6194</strain>
    </source>
</reference>
<evidence type="ECO:0000313" key="3">
    <source>
        <dbReference type="Proteomes" id="UP000029714"/>
    </source>
</evidence>
<sequence>MLTIRLNETYSNKVLRLKSADVETMEYTYVNGWNKTCLMCIEMVINHNNHAFSIVIVKAFETRTDAESYEEKIESSLDFDSNYETNLTLSYDFINITTMAIPQERI</sequence>
<dbReference type="AlphaFoldDB" id="A0A347VQA8"/>
<dbReference type="RefSeq" id="WP_034569911.1">
    <property type="nucleotide sequence ID" value="NZ_JRMP02000031.1"/>
</dbReference>
<gene>
    <name evidence="1" type="ORF">DCO61_09450</name>
    <name evidence="2" type="ORF">LS64_011570</name>
</gene>
<keyword evidence="3" id="KW-1185">Reference proteome</keyword>
<reference evidence="2 3" key="2">
    <citation type="journal article" date="2016" name="Infect. Immun.">
        <title>Helicobacter saguini, a Novel Helicobacter Isolated from Cotton-Top Tamarins with Ulcerative Colitis, Has Proinflammatory Properties and Induces Typhlocolitis and Dysplasia in Gnotobiotic IL-10-/- Mice.</title>
        <authorList>
            <person name="Shen Z."/>
            <person name="Mannion A."/>
            <person name="Whary M.T."/>
            <person name="Muthupalani S."/>
            <person name="Sheh A."/>
            <person name="Feng Y."/>
            <person name="Gong G."/>
            <person name="Vandamme P."/>
            <person name="Holcombe H.R."/>
            <person name="Paster B.J."/>
            <person name="Fox J.G."/>
        </authorList>
    </citation>
    <scope>NUCLEOTIDE SEQUENCE [LARGE SCALE GENOMIC DNA]</scope>
    <source>
        <strain evidence="2 3">MIT 97-6194</strain>
    </source>
</reference>
<dbReference type="EMBL" id="JRMP02000031">
    <property type="protein sequence ID" value="TLD91624.1"/>
    <property type="molecule type" value="Genomic_DNA"/>
</dbReference>
<evidence type="ECO:0000313" key="4">
    <source>
        <dbReference type="Proteomes" id="UP000477070"/>
    </source>
</evidence>
<evidence type="ECO:0000313" key="2">
    <source>
        <dbReference type="EMBL" id="TLD91624.1"/>
    </source>
</evidence>